<proteinExistence type="predicted"/>
<evidence type="ECO:0000313" key="1">
    <source>
        <dbReference type="EMBL" id="AET32503.1"/>
    </source>
</evidence>
<name>G7VC03_9CREN</name>
<dbReference type="HOGENOM" id="CLU_1933342_0_0_2"/>
<accession>G7VC03</accession>
<evidence type="ECO:0000313" key="2">
    <source>
        <dbReference type="Proteomes" id="UP000005867"/>
    </source>
</evidence>
<dbReference type="Proteomes" id="UP000005867">
    <property type="component" value="Chromosome"/>
</dbReference>
<reference evidence="1 2" key="1">
    <citation type="journal article" date="2012" name="J. Bacteriol.">
        <title>Complete genome sequence of strain 1860, a crenarchaeon of the genus pyrobaculum able to grow with various electron acceptors.</title>
        <authorList>
            <person name="Mardanov A.V."/>
            <person name="Gumerov V.M."/>
            <person name="Slobodkina G.B."/>
            <person name="Beletsky A.V."/>
            <person name="Bonch-Osmolovskaya E.A."/>
            <person name="Ravin N.V."/>
            <person name="Skryabin K.G."/>
        </authorList>
    </citation>
    <scope>NUCLEOTIDE SEQUENCE [LARGE SCALE GENOMIC DNA]</scope>
    <source>
        <strain evidence="1 2">1860</strain>
    </source>
</reference>
<dbReference type="STRING" id="1104324.P186_1067"/>
<organism evidence="1 2">
    <name type="scientific">Pyrobaculum ferrireducens</name>
    <dbReference type="NCBI Taxonomy" id="1104324"/>
    <lineage>
        <taxon>Archaea</taxon>
        <taxon>Thermoproteota</taxon>
        <taxon>Thermoprotei</taxon>
        <taxon>Thermoproteales</taxon>
        <taxon>Thermoproteaceae</taxon>
        <taxon>Pyrobaculum</taxon>
    </lineage>
</organism>
<dbReference type="KEGG" id="pyr:P186_1067"/>
<gene>
    <name evidence="1" type="ORF">P186_1067</name>
</gene>
<protein>
    <submittedName>
        <fullName evidence="1">Uncharacterized protein</fullName>
    </submittedName>
</protein>
<sequence>MGKAGRLALCLALLFTVAAGANWKEIELYIPQSYDLYHCSDAHAIYLISPAPPDVSIHIVNLTDVSVRRVGIKGVIPEYVRSVQCATAGDKIYLFTEDSVVIYFLRYNAWARIPYPNRAVTPLNPAVASH</sequence>
<dbReference type="BioCyc" id="PSP1104324:GJSN-1042-MONOMER"/>
<dbReference type="EMBL" id="CP003098">
    <property type="protein sequence ID" value="AET32503.1"/>
    <property type="molecule type" value="Genomic_DNA"/>
</dbReference>
<keyword evidence="2" id="KW-1185">Reference proteome</keyword>
<dbReference type="AlphaFoldDB" id="G7VC03"/>